<dbReference type="KEGG" id="splu:LK06_017925"/>
<dbReference type="PANTHER" id="PTHR43236">
    <property type="entry name" value="ANTITOXIN HIGA1"/>
    <property type="match status" value="1"/>
</dbReference>
<dbReference type="PROSITE" id="PS50943">
    <property type="entry name" value="HTH_CROC1"/>
    <property type="match status" value="1"/>
</dbReference>
<evidence type="ECO:0000259" key="2">
    <source>
        <dbReference type="PROSITE" id="PS50943"/>
    </source>
</evidence>
<dbReference type="CDD" id="cd00093">
    <property type="entry name" value="HTH_XRE"/>
    <property type="match status" value="1"/>
</dbReference>
<dbReference type="InterPro" id="IPR052345">
    <property type="entry name" value="Rad_response_metalloprotease"/>
</dbReference>
<dbReference type="EMBL" id="CP022433">
    <property type="protein sequence ID" value="ASN25769.1"/>
    <property type="molecule type" value="Genomic_DNA"/>
</dbReference>
<accession>A0A221P0H8</accession>
<keyword evidence="4" id="KW-1185">Reference proteome</keyword>
<dbReference type="SMART" id="SM00530">
    <property type="entry name" value="HTH_XRE"/>
    <property type="match status" value="1"/>
</dbReference>
<dbReference type="OrthoDB" id="9794834at2"/>
<feature type="domain" description="HTH cro/C1-type" evidence="2">
    <location>
        <begin position="7"/>
        <end position="61"/>
    </location>
</feature>
<reference evidence="3 4" key="1">
    <citation type="submission" date="2017-07" db="EMBL/GenBank/DDBJ databases">
        <title>Genome sequence of Streptomyces pluripotens MUSC 137T.</title>
        <authorList>
            <person name="Ser H.-L."/>
            <person name="Lee L.-H."/>
        </authorList>
    </citation>
    <scope>NUCLEOTIDE SEQUENCE [LARGE SCALE GENOMIC DNA]</scope>
    <source>
        <strain evidence="3 4">MUSC 137</strain>
    </source>
</reference>
<proteinExistence type="inferred from homology"/>
<evidence type="ECO:0000313" key="4">
    <source>
        <dbReference type="Proteomes" id="UP000031501"/>
    </source>
</evidence>
<dbReference type="InterPro" id="IPR010359">
    <property type="entry name" value="IrrE_HExxH"/>
</dbReference>
<gene>
    <name evidence="3" type="ORF">LK07_19085</name>
</gene>
<dbReference type="InterPro" id="IPR001387">
    <property type="entry name" value="Cro/C1-type_HTH"/>
</dbReference>
<name>A0A221P0H8_9ACTN</name>
<dbReference type="RefSeq" id="WP_043433909.1">
    <property type="nucleotide sequence ID" value="NZ_CP021080.1"/>
</dbReference>
<dbReference type="Pfam" id="PF06114">
    <property type="entry name" value="Peptidase_M78"/>
    <property type="match status" value="1"/>
</dbReference>
<dbReference type="PANTHER" id="PTHR43236:SF1">
    <property type="entry name" value="BLL7220 PROTEIN"/>
    <property type="match status" value="1"/>
</dbReference>
<dbReference type="Pfam" id="PF01381">
    <property type="entry name" value="HTH_3"/>
    <property type="match status" value="1"/>
</dbReference>
<dbReference type="Gene3D" id="1.10.260.40">
    <property type="entry name" value="lambda repressor-like DNA-binding domains"/>
    <property type="match status" value="1"/>
</dbReference>
<dbReference type="GO" id="GO:0003677">
    <property type="term" value="F:DNA binding"/>
    <property type="evidence" value="ECO:0007669"/>
    <property type="project" value="InterPro"/>
</dbReference>
<organism evidence="3 4">
    <name type="scientific">Streptomyces pluripotens</name>
    <dbReference type="NCBI Taxonomy" id="1355015"/>
    <lineage>
        <taxon>Bacteria</taxon>
        <taxon>Bacillati</taxon>
        <taxon>Actinomycetota</taxon>
        <taxon>Actinomycetes</taxon>
        <taxon>Kitasatosporales</taxon>
        <taxon>Streptomycetaceae</taxon>
        <taxon>Streptomyces</taxon>
    </lineage>
</organism>
<comment type="similarity">
    <text evidence="1">Belongs to the short-chain fatty acyl-CoA assimilation regulator (ScfR) family.</text>
</comment>
<dbReference type="SUPFAM" id="SSF47413">
    <property type="entry name" value="lambda repressor-like DNA-binding domains"/>
    <property type="match status" value="1"/>
</dbReference>
<evidence type="ECO:0000256" key="1">
    <source>
        <dbReference type="ARBA" id="ARBA00007227"/>
    </source>
</evidence>
<dbReference type="Proteomes" id="UP000031501">
    <property type="component" value="Chromosome"/>
</dbReference>
<dbReference type="AlphaFoldDB" id="A0A221P0H8"/>
<sequence length="364" mass="40166">MVSSSRIAIARKRRGLTLADLSERVGVSLQSLSNYETGRTDPTRETLAKISAALDFPESFFRKPDVEILPPDAVSFRARSKLAAAPRDAALAASTLALELNEWIEVRYKLPAAQLPTLGRLDPEGAANVLRTRWGLDDTPISNMVHLVESRGVRVFSLPPEFADVDAFSFWRNGTPFIFLSTLKSPERGRFDVAHELGHLVLHGEERSLQGPPAEKEANAFASAFLMPEASVRSCIPKSPLPSQIVSAKKIWKVAAMALTYRLHDLDMLSDWHYRKACIELSKQGYRSSEPRGMPTREKSQLLEKVFNLAQGKGISTRQVADELNVSTQELSSWIFGLVVTVRAGSGRPVPPASAARPRLSVVR</sequence>
<evidence type="ECO:0000313" key="3">
    <source>
        <dbReference type="EMBL" id="ASN25769.1"/>
    </source>
</evidence>
<dbReference type="Gene3D" id="1.10.10.2910">
    <property type="match status" value="1"/>
</dbReference>
<dbReference type="InterPro" id="IPR010982">
    <property type="entry name" value="Lambda_DNA-bd_dom_sf"/>
</dbReference>
<protein>
    <submittedName>
        <fullName evidence="3">XRE family transcriptional regulator</fullName>
    </submittedName>
</protein>